<evidence type="ECO:0000256" key="2">
    <source>
        <dbReference type="ARBA" id="ARBA00009054"/>
    </source>
</evidence>
<comment type="similarity">
    <text evidence="2 5">Belongs to the GrpE family.</text>
</comment>
<accession>A0A2S6C1X2</accession>
<dbReference type="AlphaFoldDB" id="A0A2S6C1X2"/>
<evidence type="ECO:0000256" key="4">
    <source>
        <dbReference type="RuleBase" id="RU000640"/>
    </source>
</evidence>
<dbReference type="CDD" id="cd00446">
    <property type="entry name" value="GrpE"/>
    <property type="match status" value="1"/>
</dbReference>
<dbReference type="GO" id="GO:0001405">
    <property type="term" value="C:PAM complex, Tim23 associated import motor"/>
    <property type="evidence" value="ECO:0007669"/>
    <property type="project" value="TreeGrafter"/>
</dbReference>
<keyword evidence="8" id="KW-1185">Reference proteome</keyword>
<dbReference type="GO" id="GO:0000774">
    <property type="term" value="F:adenyl-nucleotide exchange factor activity"/>
    <property type="evidence" value="ECO:0007669"/>
    <property type="project" value="InterPro"/>
</dbReference>
<dbReference type="GO" id="GO:0042803">
    <property type="term" value="F:protein homodimerization activity"/>
    <property type="evidence" value="ECO:0007669"/>
    <property type="project" value="InterPro"/>
</dbReference>
<dbReference type="STRING" id="357750.A0A2S6C1X2"/>
<dbReference type="GO" id="GO:0006457">
    <property type="term" value="P:protein folding"/>
    <property type="evidence" value="ECO:0007669"/>
    <property type="project" value="InterPro"/>
</dbReference>
<comment type="subcellular location">
    <subcellularLocation>
        <location evidence="1 4">Mitochondrion matrix</location>
    </subcellularLocation>
</comment>
<dbReference type="HAMAP" id="MF_01151">
    <property type="entry name" value="GrpE"/>
    <property type="match status" value="1"/>
</dbReference>
<sequence>MLQQRLTRSLFTLSRQSPSLGAVHTVPAPYLAAYKAIPAATQRIAARRWYSSEKAESDKKQEEILKNEGKGTQDTAKEGAEQKAKEQNPLQKELEALQKENVEVTDKLKRQIAEYRNLQEQTKREVKAAKDFALQRFAKDLLDSVDNLDRALENVPKEKLTDANPDLVNLHSGLKMTDEILVNTLKKHGMERIDPSVEGEAFNPNLHEATFQAPQPDKKDGTVFYTQQKGFLYNGRVLRAAKVGVVKNS</sequence>
<dbReference type="SUPFAM" id="SSF58014">
    <property type="entry name" value="Coiled-coil domain of nucleotide exchange factor GrpE"/>
    <property type="match status" value="1"/>
</dbReference>
<dbReference type="InterPro" id="IPR009012">
    <property type="entry name" value="GrpE_head"/>
</dbReference>
<dbReference type="PANTHER" id="PTHR21237">
    <property type="entry name" value="GRPE PROTEIN"/>
    <property type="match status" value="1"/>
</dbReference>
<dbReference type="InterPro" id="IPR013805">
    <property type="entry name" value="GrpE_CC"/>
</dbReference>
<dbReference type="Gene3D" id="3.90.20.20">
    <property type="match status" value="1"/>
</dbReference>
<comment type="caution">
    <text evidence="7">The sequence shown here is derived from an EMBL/GenBank/DDBJ whole genome shotgun (WGS) entry which is preliminary data.</text>
</comment>
<dbReference type="InterPro" id="IPR000740">
    <property type="entry name" value="GrpE"/>
</dbReference>
<dbReference type="PANTHER" id="PTHR21237:SF23">
    <property type="entry name" value="GRPE PROTEIN HOMOLOG, MITOCHONDRIAL"/>
    <property type="match status" value="1"/>
</dbReference>
<dbReference type="Gene3D" id="2.30.22.10">
    <property type="entry name" value="Head domain of nucleotide exchange factor GrpE"/>
    <property type="match status" value="1"/>
</dbReference>
<organism evidence="7 8">
    <name type="scientific">Cercospora berteroae</name>
    <dbReference type="NCBI Taxonomy" id="357750"/>
    <lineage>
        <taxon>Eukaryota</taxon>
        <taxon>Fungi</taxon>
        <taxon>Dikarya</taxon>
        <taxon>Ascomycota</taxon>
        <taxon>Pezizomycotina</taxon>
        <taxon>Dothideomycetes</taxon>
        <taxon>Dothideomycetidae</taxon>
        <taxon>Mycosphaerellales</taxon>
        <taxon>Mycosphaerellaceae</taxon>
        <taxon>Cercospora</taxon>
    </lineage>
</organism>
<proteinExistence type="inferred from homology"/>
<evidence type="ECO:0000256" key="1">
    <source>
        <dbReference type="ARBA" id="ARBA00004305"/>
    </source>
</evidence>
<evidence type="ECO:0000256" key="6">
    <source>
        <dbReference type="SAM" id="MobiDB-lite"/>
    </source>
</evidence>
<dbReference type="GO" id="GO:0030150">
    <property type="term" value="P:protein import into mitochondrial matrix"/>
    <property type="evidence" value="ECO:0007669"/>
    <property type="project" value="TreeGrafter"/>
</dbReference>
<evidence type="ECO:0000313" key="7">
    <source>
        <dbReference type="EMBL" id="PPJ53732.1"/>
    </source>
</evidence>
<keyword evidence="3 4" id="KW-0143">Chaperone</keyword>
<keyword evidence="4" id="KW-0496">Mitochondrion</keyword>
<reference evidence="8" key="1">
    <citation type="journal article" date="2017" name="bioRxiv">
        <title>Conservation of a gene cluster reveals novel cercosporin biosynthetic mechanisms and extends production to the genus Colletotrichum.</title>
        <authorList>
            <person name="de Jonge R."/>
            <person name="Ebert M.K."/>
            <person name="Huitt-Roehl C.R."/>
            <person name="Pal P."/>
            <person name="Suttle J.C."/>
            <person name="Spanner R.E."/>
            <person name="Neubauer J.D."/>
            <person name="Jurick W.M.II."/>
            <person name="Stott K.A."/>
            <person name="Secor G.A."/>
            <person name="Thomma B.P.H.J."/>
            <person name="Van de Peer Y."/>
            <person name="Townsend C.A."/>
            <person name="Bolton M.D."/>
        </authorList>
    </citation>
    <scope>NUCLEOTIDE SEQUENCE [LARGE SCALE GENOMIC DNA]</scope>
    <source>
        <strain evidence="8">CBS538.71</strain>
    </source>
</reference>
<dbReference type="GO" id="GO:0051087">
    <property type="term" value="F:protein-folding chaperone binding"/>
    <property type="evidence" value="ECO:0007669"/>
    <property type="project" value="InterPro"/>
</dbReference>
<evidence type="ECO:0000256" key="5">
    <source>
        <dbReference type="RuleBase" id="RU004478"/>
    </source>
</evidence>
<feature type="region of interest" description="Disordered" evidence="6">
    <location>
        <begin position="51"/>
        <end position="89"/>
    </location>
</feature>
<evidence type="ECO:0000313" key="8">
    <source>
        <dbReference type="Proteomes" id="UP000237631"/>
    </source>
</evidence>
<dbReference type="FunFam" id="2.30.22.10:FF:000002">
    <property type="entry name" value="GrpE protein homolog"/>
    <property type="match status" value="1"/>
</dbReference>
<dbReference type="SUPFAM" id="SSF51064">
    <property type="entry name" value="Head domain of nucleotide exchange factor GrpE"/>
    <property type="match status" value="1"/>
</dbReference>
<evidence type="ECO:0000256" key="3">
    <source>
        <dbReference type="ARBA" id="ARBA00023186"/>
    </source>
</evidence>
<name>A0A2S6C1X2_9PEZI</name>
<protein>
    <recommendedName>
        <fullName evidence="4">GrpE protein homolog</fullName>
    </recommendedName>
</protein>
<dbReference type="PRINTS" id="PR00773">
    <property type="entry name" value="GRPEPROTEIN"/>
</dbReference>
<dbReference type="Proteomes" id="UP000237631">
    <property type="component" value="Unassembled WGS sequence"/>
</dbReference>
<dbReference type="OrthoDB" id="201635at2759"/>
<dbReference type="Pfam" id="PF01025">
    <property type="entry name" value="GrpE"/>
    <property type="match status" value="1"/>
</dbReference>
<dbReference type="EMBL" id="PNEN01000577">
    <property type="protein sequence ID" value="PPJ53732.1"/>
    <property type="molecule type" value="Genomic_DNA"/>
</dbReference>
<comment type="function">
    <text evidence="4">Essential component of the PAM complex, a complex required for the translocation of transit peptide-containing proteins from the inner membrane into the mitochondrial matrix in an ATP-dependent manner.</text>
</comment>
<dbReference type="GO" id="GO:0051082">
    <property type="term" value="F:unfolded protein binding"/>
    <property type="evidence" value="ECO:0007669"/>
    <property type="project" value="TreeGrafter"/>
</dbReference>
<gene>
    <name evidence="7" type="ORF">CBER1_00875</name>
</gene>
<dbReference type="PROSITE" id="PS01071">
    <property type="entry name" value="GRPE"/>
    <property type="match status" value="1"/>
</dbReference>